<feature type="domain" description="EMC1 first beta-propeller" evidence="14">
    <location>
        <begin position="16"/>
        <end position="155"/>
    </location>
</feature>
<dbReference type="InterPro" id="IPR026895">
    <property type="entry name" value="EMC1"/>
</dbReference>
<evidence type="ECO:0000256" key="6">
    <source>
        <dbReference type="ARBA" id="ARBA00022729"/>
    </source>
</evidence>
<evidence type="ECO:0000313" key="16">
    <source>
        <dbReference type="Proteomes" id="UP000198406"/>
    </source>
</evidence>
<dbReference type="InterPro" id="IPR011678">
    <property type="entry name" value="EMC1_C"/>
</dbReference>
<dbReference type="GO" id="GO:0034975">
    <property type="term" value="P:protein folding in endoplasmic reticulum"/>
    <property type="evidence" value="ECO:0007669"/>
    <property type="project" value="TreeGrafter"/>
</dbReference>
<dbReference type="PANTHER" id="PTHR21573">
    <property type="entry name" value="ER MEMBRANE PROTEIN COMPLEX SUBUNIT 1"/>
    <property type="match status" value="1"/>
</dbReference>
<reference evidence="15 16" key="1">
    <citation type="journal article" date="2015" name="Plant Cell">
        <title>Oil accumulation by the oleaginous diatom Fistulifera solaris as revealed by the genome and transcriptome.</title>
        <authorList>
            <person name="Tanaka T."/>
            <person name="Maeda Y."/>
            <person name="Veluchamy A."/>
            <person name="Tanaka M."/>
            <person name="Abida H."/>
            <person name="Marechal E."/>
            <person name="Bowler C."/>
            <person name="Muto M."/>
            <person name="Sunaga Y."/>
            <person name="Tanaka M."/>
            <person name="Yoshino T."/>
            <person name="Taniguchi T."/>
            <person name="Fukuda Y."/>
            <person name="Nemoto M."/>
            <person name="Matsumoto M."/>
            <person name="Wong P.S."/>
            <person name="Aburatani S."/>
            <person name="Fujibuchi W."/>
        </authorList>
    </citation>
    <scope>NUCLEOTIDE SEQUENCE [LARGE SCALE GENOMIC DNA]</scope>
    <source>
        <strain evidence="15 16">JPCC DA0580</strain>
    </source>
</reference>
<feature type="transmembrane region" description="Helical" evidence="11">
    <location>
        <begin position="780"/>
        <end position="799"/>
    </location>
</feature>
<dbReference type="Gene3D" id="2.130.10.10">
    <property type="entry name" value="YVTN repeat-like/Quinoprotein amine dehydrogenase"/>
    <property type="match status" value="1"/>
</dbReference>
<feature type="signal peptide" evidence="12">
    <location>
        <begin position="1"/>
        <end position="16"/>
    </location>
</feature>
<evidence type="ECO:0000256" key="9">
    <source>
        <dbReference type="ARBA" id="ARBA00023136"/>
    </source>
</evidence>
<dbReference type="Proteomes" id="UP000198406">
    <property type="component" value="Unassembled WGS sequence"/>
</dbReference>
<keyword evidence="9 11" id="KW-0472">Membrane</keyword>
<dbReference type="InterPro" id="IPR011047">
    <property type="entry name" value="Quinoprotein_ADH-like_sf"/>
</dbReference>
<gene>
    <name evidence="15" type="ORF">FisN_3Lh371</name>
</gene>
<evidence type="ECO:0000259" key="13">
    <source>
        <dbReference type="Pfam" id="PF07774"/>
    </source>
</evidence>
<keyword evidence="7" id="KW-0256">Endoplasmic reticulum</keyword>
<dbReference type="InterPro" id="IPR058545">
    <property type="entry name" value="Beta-prop_EMC1_1st"/>
</dbReference>
<keyword evidence="10" id="KW-0325">Glycoprotein</keyword>
<evidence type="ECO:0000256" key="10">
    <source>
        <dbReference type="ARBA" id="ARBA00023180"/>
    </source>
</evidence>
<accession>A0A1Z5J859</accession>
<sequence>MKFWVFLWVVAPFSSALFEEEAGQLDFHIATTGHGPVQVAYAIHDAVITSNPDSCYTASRNIGDGSLLWRHNVCSSTTGKGHAMAVGSKYVTTLDDNGILRAWHAENGLLAWDVVVVSPNCTPRLGVVTEKNEDYVVASCGGNSYSYFHMATGALAPEKSGRITDVKPVTFCAEAKLLLNFQGSALKVWDSANGNQDSLAVEWEASSETDPIALVTFLKCSATVAHVLISTQRGTTKVIAIEEKEITTLWQAEEGLSTISVGSLVDASHYVGGEGTSHDLLSLPNRLQSQWKAITSIFTTERSDRRNHLFGFVKIAILMSTSANRIWALDTIDRNIRYQIDLPEANWHRLVHGGPGTGYHGDHGDYLALSNIRNEQLEWICWDGPTGKLLQKGAIQLKSPVAQIIPVETSSTDCRQGALILTQDQSIHSIPSSDEVTIPESGLYTHVVDKENSIKTLLLRGTSRLTMGSTVFDGEKIISLAYPPRQESVQSPCSVMGDDSLLLKYLNPHLAVFITEKVSSYKDDEMVSAMFQVNRKPVGATDESDSMEVSVPSTKPNLFINVVDTVSGQVLYRVSHANAAKFPKPQAVISENWIYYTFGNSKTRRSELGVLSLYEGMIGSKGVTAFTSPEYSSTFSSLDARDSKPVVLSKLYSLAKPVSALGVTTSRSGISSRRLLLATVDGQITGVDRKLVDPRRPLGQLKDSEKKEGLRPYTELIPIVPYMTINYNQTVESAHTVISASTDLESQSLVLAFGGPDIFFARTSPARGFDLLPDSFNRPLLSLVVAALLVTVLVVDRMAAKKMKKQTWL</sequence>
<evidence type="ECO:0000256" key="5">
    <source>
        <dbReference type="ARBA" id="ARBA00022692"/>
    </source>
</evidence>
<evidence type="ECO:0000313" key="15">
    <source>
        <dbReference type="EMBL" id="GAX10175.1"/>
    </source>
</evidence>
<dbReference type="InParanoid" id="A0A1Z5J859"/>
<dbReference type="PANTHER" id="PTHR21573:SF0">
    <property type="entry name" value="ER MEMBRANE PROTEIN COMPLEX SUBUNIT 1"/>
    <property type="match status" value="1"/>
</dbReference>
<evidence type="ECO:0000256" key="8">
    <source>
        <dbReference type="ARBA" id="ARBA00022989"/>
    </source>
</evidence>
<feature type="domain" description="ER membrane protein complex subunit 1 C-terminal" evidence="13">
    <location>
        <begin position="590"/>
        <end position="808"/>
    </location>
</feature>
<dbReference type="OrthoDB" id="28092at2759"/>
<evidence type="ECO:0000256" key="2">
    <source>
        <dbReference type="ARBA" id="ARBA00007904"/>
    </source>
</evidence>
<comment type="subunit">
    <text evidence="3">Component of the ER membrane protein complex (EMC).</text>
</comment>
<keyword evidence="5 11" id="KW-0812">Transmembrane</keyword>
<dbReference type="AlphaFoldDB" id="A0A1Z5J859"/>
<proteinExistence type="inferred from homology"/>
<dbReference type="SUPFAM" id="SSF50998">
    <property type="entry name" value="Quinoprotein alcohol dehydrogenase-like"/>
    <property type="match status" value="1"/>
</dbReference>
<dbReference type="EMBL" id="BDSP01000016">
    <property type="protein sequence ID" value="GAX10175.1"/>
    <property type="molecule type" value="Genomic_DNA"/>
</dbReference>
<name>A0A1Z5J859_FISSO</name>
<keyword evidence="16" id="KW-1185">Reference proteome</keyword>
<keyword evidence="8 11" id="KW-1133">Transmembrane helix</keyword>
<comment type="similarity">
    <text evidence="2">Belongs to the EMC1 family.</text>
</comment>
<comment type="subcellular location">
    <subcellularLocation>
        <location evidence="1">Endoplasmic reticulum membrane</location>
        <topology evidence="1">Single-pass type I membrane protein</topology>
    </subcellularLocation>
</comment>
<dbReference type="GO" id="GO:0072546">
    <property type="term" value="C:EMC complex"/>
    <property type="evidence" value="ECO:0007669"/>
    <property type="project" value="InterPro"/>
</dbReference>
<evidence type="ECO:0000256" key="4">
    <source>
        <dbReference type="ARBA" id="ARBA00020824"/>
    </source>
</evidence>
<feature type="chain" id="PRO_5013165203" description="ER membrane protein complex subunit 1" evidence="12">
    <location>
        <begin position="17"/>
        <end position="809"/>
    </location>
</feature>
<evidence type="ECO:0000256" key="7">
    <source>
        <dbReference type="ARBA" id="ARBA00022824"/>
    </source>
</evidence>
<comment type="caution">
    <text evidence="15">The sequence shown here is derived from an EMBL/GenBank/DDBJ whole genome shotgun (WGS) entry which is preliminary data.</text>
</comment>
<evidence type="ECO:0000256" key="3">
    <source>
        <dbReference type="ARBA" id="ARBA00011276"/>
    </source>
</evidence>
<evidence type="ECO:0000256" key="11">
    <source>
        <dbReference type="SAM" id="Phobius"/>
    </source>
</evidence>
<dbReference type="Pfam" id="PF07774">
    <property type="entry name" value="EMC1_C"/>
    <property type="match status" value="1"/>
</dbReference>
<evidence type="ECO:0000256" key="1">
    <source>
        <dbReference type="ARBA" id="ARBA00004115"/>
    </source>
</evidence>
<dbReference type="InterPro" id="IPR015943">
    <property type="entry name" value="WD40/YVTN_repeat-like_dom_sf"/>
</dbReference>
<keyword evidence="6 12" id="KW-0732">Signal</keyword>
<evidence type="ECO:0000256" key="12">
    <source>
        <dbReference type="SAM" id="SignalP"/>
    </source>
</evidence>
<protein>
    <recommendedName>
        <fullName evidence="4">ER membrane protein complex subunit 1</fullName>
    </recommendedName>
</protein>
<organism evidence="15 16">
    <name type="scientific">Fistulifera solaris</name>
    <name type="common">Oleaginous diatom</name>
    <dbReference type="NCBI Taxonomy" id="1519565"/>
    <lineage>
        <taxon>Eukaryota</taxon>
        <taxon>Sar</taxon>
        <taxon>Stramenopiles</taxon>
        <taxon>Ochrophyta</taxon>
        <taxon>Bacillariophyta</taxon>
        <taxon>Bacillariophyceae</taxon>
        <taxon>Bacillariophycidae</taxon>
        <taxon>Naviculales</taxon>
        <taxon>Naviculaceae</taxon>
        <taxon>Fistulifera</taxon>
    </lineage>
</organism>
<dbReference type="Pfam" id="PF25293">
    <property type="entry name" value="Beta-prop_EMC1_N"/>
    <property type="match status" value="1"/>
</dbReference>
<evidence type="ECO:0000259" key="14">
    <source>
        <dbReference type="Pfam" id="PF25293"/>
    </source>
</evidence>